<accession>A0A1M7TCQ3</accession>
<name>A0A1M7TCQ3_9BACT</name>
<proteinExistence type="predicted"/>
<sequence>MADDLGYSVDLKYSIIYKIVDIKTSQIVFEKKFIVPTKKIGKFGAAESFANTASELILAGYELFITEPKVKMIIESNMNTDNNMIPHGKK</sequence>
<organism evidence="1 2">
    <name type="scientific">Desulfovibrio litoralis DSM 11393</name>
    <dbReference type="NCBI Taxonomy" id="1121455"/>
    <lineage>
        <taxon>Bacteria</taxon>
        <taxon>Pseudomonadati</taxon>
        <taxon>Thermodesulfobacteriota</taxon>
        <taxon>Desulfovibrionia</taxon>
        <taxon>Desulfovibrionales</taxon>
        <taxon>Desulfovibrionaceae</taxon>
        <taxon>Desulfovibrio</taxon>
    </lineage>
</organism>
<evidence type="ECO:0000313" key="1">
    <source>
        <dbReference type="EMBL" id="SHN68466.1"/>
    </source>
</evidence>
<dbReference type="Proteomes" id="UP000186469">
    <property type="component" value="Unassembled WGS sequence"/>
</dbReference>
<gene>
    <name evidence="1" type="ORF">SAMN02745728_01832</name>
</gene>
<protein>
    <submittedName>
        <fullName evidence="1">Uncharacterized protein</fullName>
    </submittedName>
</protein>
<dbReference type="RefSeq" id="WP_218587512.1">
    <property type="nucleotide sequence ID" value="NZ_FRDI01000010.1"/>
</dbReference>
<reference evidence="1 2" key="1">
    <citation type="submission" date="2016-12" db="EMBL/GenBank/DDBJ databases">
        <authorList>
            <person name="Song W.-J."/>
            <person name="Kurnit D.M."/>
        </authorList>
    </citation>
    <scope>NUCLEOTIDE SEQUENCE [LARGE SCALE GENOMIC DNA]</scope>
    <source>
        <strain evidence="1 2">DSM 11393</strain>
    </source>
</reference>
<dbReference type="EMBL" id="FRDI01000010">
    <property type="protein sequence ID" value="SHN68466.1"/>
    <property type="molecule type" value="Genomic_DNA"/>
</dbReference>
<evidence type="ECO:0000313" key="2">
    <source>
        <dbReference type="Proteomes" id="UP000186469"/>
    </source>
</evidence>
<dbReference type="AlphaFoldDB" id="A0A1M7TCQ3"/>
<keyword evidence="2" id="KW-1185">Reference proteome</keyword>